<dbReference type="InterPro" id="IPR047967">
    <property type="entry name" value="PolX_PHP"/>
</dbReference>
<dbReference type="Gene3D" id="1.10.150.20">
    <property type="entry name" value="5' to 3' exonuclease, C-terminal subdomain"/>
    <property type="match status" value="1"/>
</dbReference>
<dbReference type="STRING" id="1176587.A8C56_14750"/>
<protein>
    <submittedName>
        <fullName evidence="2">Histidinol-phosphatase</fullName>
    </submittedName>
</protein>
<dbReference type="InterPro" id="IPR003141">
    <property type="entry name" value="Pol/His_phosphatase_N"/>
</dbReference>
<evidence type="ECO:0000313" key="2">
    <source>
        <dbReference type="EMBL" id="ANH82063.1"/>
    </source>
</evidence>
<dbReference type="PANTHER" id="PTHR36928:SF1">
    <property type="entry name" value="PHOSPHATASE YCDX-RELATED"/>
    <property type="match status" value="1"/>
</dbReference>
<reference evidence="2 3" key="1">
    <citation type="submission" date="2016-05" db="EMBL/GenBank/DDBJ databases">
        <title>Niabella ginsenosidivorans BS26 whole genome sequencing.</title>
        <authorList>
            <person name="Im W.T."/>
            <person name="Siddiqi M.Z."/>
        </authorList>
    </citation>
    <scope>NUCLEOTIDE SEQUENCE [LARGE SCALE GENOMIC DNA]</scope>
    <source>
        <strain evidence="2 3">BS26</strain>
    </source>
</reference>
<dbReference type="Gene3D" id="1.10.150.110">
    <property type="entry name" value="DNA polymerase beta, N-terminal domain-like"/>
    <property type="match status" value="1"/>
</dbReference>
<dbReference type="InterPro" id="IPR004013">
    <property type="entry name" value="PHP_dom"/>
</dbReference>
<name>A0A1A9I3F5_9BACT</name>
<dbReference type="AlphaFoldDB" id="A0A1A9I3F5"/>
<gene>
    <name evidence="2" type="ORF">A8C56_14750</name>
</gene>
<dbReference type="GO" id="GO:0042578">
    <property type="term" value="F:phosphoric ester hydrolase activity"/>
    <property type="evidence" value="ECO:0007669"/>
    <property type="project" value="TreeGrafter"/>
</dbReference>
<dbReference type="InterPro" id="IPR010996">
    <property type="entry name" value="HHH_MUS81"/>
</dbReference>
<dbReference type="Pfam" id="PF14716">
    <property type="entry name" value="HHH_8"/>
    <property type="match status" value="1"/>
</dbReference>
<dbReference type="PIRSF" id="PIRSF005047">
    <property type="entry name" value="UCP005047_YshC"/>
    <property type="match status" value="1"/>
</dbReference>
<dbReference type="InterPro" id="IPR022311">
    <property type="entry name" value="PolX-like"/>
</dbReference>
<dbReference type="EMBL" id="CP015772">
    <property type="protein sequence ID" value="ANH82063.1"/>
    <property type="molecule type" value="Genomic_DNA"/>
</dbReference>
<dbReference type="Proteomes" id="UP000077667">
    <property type="component" value="Chromosome"/>
</dbReference>
<dbReference type="SUPFAM" id="SSF89550">
    <property type="entry name" value="PHP domain-like"/>
    <property type="match status" value="1"/>
</dbReference>
<feature type="domain" description="Polymerase/histidinol phosphatase N-terminal" evidence="1">
    <location>
        <begin position="322"/>
        <end position="401"/>
    </location>
</feature>
<evidence type="ECO:0000259" key="1">
    <source>
        <dbReference type="SMART" id="SM00481"/>
    </source>
</evidence>
<organism evidence="2 3">
    <name type="scientific">Niabella ginsenosidivorans</name>
    <dbReference type="NCBI Taxonomy" id="1176587"/>
    <lineage>
        <taxon>Bacteria</taxon>
        <taxon>Pseudomonadati</taxon>
        <taxon>Bacteroidota</taxon>
        <taxon>Chitinophagia</taxon>
        <taxon>Chitinophagales</taxon>
        <taxon>Chitinophagaceae</taxon>
        <taxon>Niabella</taxon>
    </lineage>
</organism>
<dbReference type="InterPro" id="IPR050243">
    <property type="entry name" value="PHP_phosphatase"/>
</dbReference>
<dbReference type="InterPro" id="IPR027421">
    <property type="entry name" value="DNA_pol_lamdba_lyase_dom_sf"/>
</dbReference>
<proteinExistence type="predicted"/>
<dbReference type="RefSeq" id="WP_067757555.1">
    <property type="nucleotide sequence ID" value="NZ_CP015772.1"/>
</dbReference>
<dbReference type="CDD" id="cd07436">
    <property type="entry name" value="PHP_PolX"/>
    <property type="match status" value="1"/>
</dbReference>
<keyword evidence="3" id="KW-1185">Reference proteome</keyword>
<dbReference type="PANTHER" id="PTHR36928">
    <property type="entry name" value="PHOSPHATASE YCDX-RELATED"/>
    <property type="match status" value="1"/>
</dbReference>
<sequence length="561" mass="63285">MNNSAIAEHFTLLSRLMDIHGENAFKSKTYSIAAFYIERLEEQLTHIDRDKHGSIKGLGASVASKVAELIDTGHMTALDELMANTPPGIVEMLELKGLGPKKIHIIWKEMGIGSIGELEYACNENRLTRYKGFGAKTQIKILESISFYNQNKGHFLYSQIHEIYPSIQTYLENLFGKGAVWNTGNYYRQLPTLYELEFIVAAPLEGVIKKFQTAYPPELLEQTDHSVLYKLNNGLRLKIYSIQKNIPQFLFETSSSPGFAEAFKKKYYPEDFETIPFSDEAAIFEKVQLPFIPAPLRESVTIIDRAAKNELPQLIEAKDIKGIIHNHSNWSDGLFTIEEMAKALMAKGMEYLVISDHSKSATYANGLTEERILQQQKQIDELNKQLAPFKIFKSIECDILGDGSLDYSNEVLKSFDLVIASIHSNLYMSETKAMERLLRAIENPYTTILGHLTGRLLLSRNGYPIDHKKIIDACVANNVVIEINANPHRLDLDWSWIEYALSRNALLSVNPDAHTIEGFDDVQYGVIASQKGGLTAASNLSSFSLKAFEEFITKRKAAINR</sequence>
<dbReference type="OrthoDB" id="9808747at2"/>
<accession>A0A1A9I3F5</accession>
<dbReference type="GO" id="GO:0008270">
    <property type="term" value="F:zinc ion binding"/>
    <property type="evidence" value="ECO:0007669"/>
    <property type="project" value="TreeGrafter"/>
</dbReference>
<dbReference type="GO" id="GO:0005829">
    <property type="term" value="C:cytosol"/>
    <property type="evidence" value="ECO:0007669"/>
    <property type="project" value="TreeGrafter"/>
</dbReference>
<evidence type="ECO:0000313" key="3">
    <source>
        <dbReference type="Proteomes" id="UP000077667"/>
    </source>
</evidence>
<dbReference type="InterPro" id="IPR016195">
    <property type="entry name" value="Pol/histidinol_Pase-like"/>
</dbReference>
<dbReference type="SUPFAM" id="SSF47802">
    <property type="entry name" value="DNA polymerase beta, N-terminal domain-like"/>
    <property type="match status" value="1"/>
</dbReference>
<dbReference type="KEGG" id="nia:A8C56_14750"/>
<dbReference type="Gene3D" id="3.20.20.140">
    <property type="entry name" value="Metal-dependent hydrolases"/>
    <property type="match status" value="1"/>
</dbReference>
<dbReference type="Pfam" id="PF14520">
    <property type="entry name" value="HHH_5"/>
    <property type="match status" value="1"/>
</dbReference>
<dbReference type="SMART" id="SM00481">
    <property type="entry name" value="POLIIIAc"/>
    <property type="match status" value="1"/>
</dbReference>
<dbReference type="Pfam" id="PF02811">
    <property type="entry name" value="PHP"/>
    <property type="match status" value="1"/>
</dbReference>